<dbReference type="PROSITE" id="PS50943">
    <property type="entry name" value="HTH_CROC1"/>
    <property type="match status" value="1"/>
</dbReference>
<organism evidence="2 3">
    <name type="scientific">Marinospirillum alkalitolerans</name>
    <dbReference type="NCBI Taxonomy" id="3123374"/>
    <lineage>
        <taxon>Bacteria</taxon>
        <taxon>Pseudomonadati</taxon>
        <taxon>Pseudomonadota</taxon>
        <taxon>Gammaproteobacteria</taxon>
        <taxon>Oceanospirillales</taxon>
        <taxon>Oceanospirillaceae</taxon>
        <taxon>Marinospirillum</taxon>
    </lineage>
</organism>
<gene>
    <name evidence="2" type="ORF">V6U78_05130</name>
</gene>
<dbReference type="EMBL" id="JBANFI010000003">
    <property type="protein sequence ID" value="MFK7160415.1"/>
    <property type="molecule type" value="Genomic_DNA"/>
</dbReference>
<dbReference type="RefSeq" id="WP_405338085.1">
    <property type="nucleotide sequence ID" value="NZ_JBANFI010000003.1"/>
</dbReference>
<dbReference type="InterPro" id="IPR001387">
    <property type="entry name" value="Cro/C1-type_HTH"/>
</dbReference>
<feature type="domain" description="HTH cro/C1-type" evidence="1">
    <location>
        <begin position="18"/>
        <end position="62"/>
    </location>
</feature>
<dbReference type="SUPFAM" id="SSF47413">
    <property type="entry name" value="lambda repressor-like DNA-binding domains"/>
    <property type="match status" value="1"/>
</dbReference>
<dbReference type="Gene3D" id="1.10.260.40">
    <property type="entry name" value="lambda repressor-like DNA-binding domains"/>
    <property type="match status" value="1"/>
</dbReference>
<name>A0ABW8PVY8_9GAMM</name>
<reference evidence="2 3" key="1">
    <citation type="submission" date="2024-02" db="EMBL/GenBank/DDBJ databases">
        <title>Marinospirillum sp. MEB 164 isolated from Lonar lake sediment.</title>
        <authorList>
            <person name="Joshi A."/>
            <person name="Thite S."/>
        </authorList>
    </citation>
    <scope>NUCLEOTIDE SEQUENCE [LARGE SCALE GENOMIC DNA]</scope>
    <source>
        <strain evidence="2 3">MEB164</strain>
    </source>
</reference>
<accession>A0ABW8PVY8</accession>
<keyword evidence="3" id="KW-1185">Reference proteome</keyword>
<dbReference type="SMART" id="SM00530">
    <property type="entry name" value="HTH_XRE"/>
    <property type="match status" value="1"/>
</dbReference>
<evidence type="ECO:0000313" key="3">
    <source>
        <dbReference type="Proteomes" id="UP001621714"/>
    </source>
</evidence>
<dbReference type="InterPro" id="IPR010982">
    <property type="entry name" value="Lambda_DNA-bd_dom_sf"/>
</dbReference>
<comment type="caution">
    <text evidence="2">The sequence shown here is derived from an EMBL/GenBank/DDBJ whole genome shotgun (WGS) entry which is preliminary data.</text>
</comment>
<dbReference type="CDD" id="cd00093">
    <property type="entry name" value="HTH_XRE"/>
    <property type="match status" value="1"/>
</dbReference>
<protein>
    <submittedName>
        <fullName evidence="2">Helix-turn-helix transcriptional regulator</fullName>
    </submittedName>
</protein>
<sequence length="273" mass="31810">MNQDLALNLRLLCSYYRSIAEVCRRLEINRPQFNRYLSGRYRPSASTLRRFGDFFGVEVDELLLPHAEFRQLIQVQPRQLAPSADIKDKISAHLDILGAVGSQGMERYLGYYYEYYLSMSVPGKILRNLVCIERQGDQYVFQRTERMPGPKGGDPIYHNRYQGLAWLLTDRLFLVDYETLNRHEMTQTILFLSFRKRLARLTGLKLGVSDNSERMPCCARVVYEYLGQEIQVHRALSRCGLYSPSAATIDPWILEAVQNTMSEQEIHFRARHE</sequence>
<evidence type="ECO:0000259" key="1">
    <source>
        <dbReference type="PROSITE" id="PS50943"/>
    </source>
</evidence>
<evidence type="ECO:0000313" key="2">
    <source>
        <dbReference type="EMBL" id="MFK7160415.1"/>
    </source>
</evidence>
<proteinExistence type="predicted"/>
<dbReference type="Pfam" id="PF13560">
    <property type="entry name" value="HTH_31"/>
    <property type="match status" value="1"/>
</dbReference>
<dbReference type="Proteomes" id="UP001621714">
    <property type="component" value="Unassembled WGS sequence"/>
</dbReference>